<evidence type="ECO:0000256" key="7">
    <source>
        <dbReference type="PROSITE-ProRule" id="PRU00284"/>
    </source>
</evidence>
<organism evidence="12 13">
    <name type="scientific">Corallincola platygyrae</name>
    <dbReference type="NCBI Taxonomy" id="1193278"/>
    <lineage>
        <taxon>Bacteria</taxon>
        <taxon>Pseudomonadati</taxon>
        <taxon>Pseudomonadota</taxon>
        <taxon>Gammaproteobacteria</taxon>
        <taxon>Alteromonadales</taxon>
        <taxon>Psychromonadaceae</taxon>
        <taxon>Corallincola</taxon>
    </lineage>
</organism>
<keyword evidence="2 9" id="KW-0812">Transmembrane</keyword>
<protein>
    <submittedName>
        <fullName evidence="12">Methyl-accepting chemotaxis protein</fullName>
    </submittedName>
</protein>
<evidence type="ECO:0000313" key="13">
    <source>
        <dbReference type="Proteomes" id="UP001597380"/>
    </source>
</evidence>
<dbReference type="PROSITE" id="PS50885">
    <property type="entry name" value="HAMP"/>
    <property type="match status" value="1"/>
</dbReference>
<feature type="domain" description="HAMP" evidence="11">
    <location>
        <begin position="207"/>
        <end position="261"/>
    </location>
</feature>
<keyword evidence="3 9" id="KW-1133">Transmembrane helix</keyword>
<reference evidence="13" key="1">
    <citation type="journal article" date="2019" name="Int. J. Syst. Evol. Microbiol.">
        <title>The Global Catalogue of Microorganisms (GCM) 10K type strain sequencing project: providing services to taxonomists for standard genome sequencing and annotation.</title>
        <authorList>
            <consortium name="The Broad Institute Genomics Platform"/>
            <consortium name="The Broad Institute Genome Sequencing Center for Infectious Disease"/>
            <person name="Wu L."/>
            <person name="Ma J."/>
        </authorList>
    </citation>
    <scope>NUCLEOTIDE SEQUENCE [LARGE SCALE GENOMIC DNA]</scope>
    <source>
        <strain evidence="13">CGMCC 1.10992</strain>
    </source>
</reference>
<evidence type="ECO:0000256" key="9">
    <source>
        <dbReference type="SAM" id="Phobius"/>
    </source>
</evidence>
<dbReference type="SMART" id="SM00283">
    <property type="entry name" value="MA"/>
    <property type="match status" value="1"/>
</dbReference>
<evidence type="ECO:0000259" key="11">
    <source>
        <dbReference type="PROSITE" id="PS50885"/>
    </source>
</evidence>
<evidence type="ECO:0000256" key="8">
    <source>
        <dbReference type="SAM" id="Coils"/>
    </source>
</evidence>
<dbReference type="CDD" id="cd11386">
    <property type="entry name" value="MCP_signal"/>
    <property type="match status" value="1"/>
</dbReference>
<gene>
    <name evidence="12" type="ORF">ACFSJ3_13435</name>
</gene>
<keyword evidence="13" id="KW-1185">Reference proteome</keyword>
<accession>A0ABW4XPE5</accession>
<comment type="subcellular location">
    <subcellularLocation>
        <location evidence="1">Membrane</location>
        <topology evidence="1">Multi-pass membrane protein</topology>
    </subcellularLocation>
</comment>
<dbReference type="InterPro" id="IPR004089">
    <property type="entry name" value="MCPsignal_dom"/>
</dbReference>
<comment type="similarity">
    <text evidence="6">Belongs to the methyl-accepting chemotaxis (MCP) protein family.</text>
</comment>
<dbReference type="RefSeq" id="WP_345339700.1">
    <property type="nucleotide sequence ID" value="NZ_BAABLI010000011.1"/>
</dbReference>
<evidence type="ECO:0000256" key="5">
    <source>
        <dbReference type="ARBA" id="ARBA00023224"/>
    </source>
</evidence>
<dbReference type="Pfam" id="PF00672">
    <property type="entry name" value="HAMP"/>
    <property type="match status" value="1"/>
</dbReference>
<feature type="transmembrane region" description="Helical" evidence="9">
    <location>
        <begin position="12"/>
        <end position="33"/>
    </location>
</feature>
<dbReference type="PANTHER" id="PTHR32089">
    <property type="entry name" value="METHYL-ACCEPTING CHEMOTAXIS PROTEIN MCPB"/>
    <property type="match status" value="1"/>
</dbReference>
<evidence type="ECO:0000313" key="12">
    <source>
        <dbReference type="EMBL" id="MFD2096993.1"/>
    </source>
</evidence>
<dbReference type="PANTHER" id="PTHR32089:SF119">
    <property type="entry name" value="METHYL-ACCEPTING CHEMOTAXIS PROTEIN CTPL"/>
    <property type="match status" value="1"/>
</dbReference>
<evidence type="ECO:0000256" key="2">
    <source>
        <dbReference type="ARBA" id="ARBA00022692"/>
    </source>
</evidence>
<dbReference type="CDD" id="cd06225">
    <property type="entry name" value="HAMP"/>
    <property type="match status" value="1"/>
</dbReference>
<dbReference type="Gene3D" id="1.10.287.950">
    <property type="entry name" value="Methyl-accepting chemotaxis protein"/>
    <property type="match status" value="1"/>
</dbReference>
<dbReference type="Pfam" id="PF00015">
    <property type="entry name" value="MCPsignal"/>
    <property type="match status" value="1"/>
</dbReference>
<dbReference type="SUPFAM" id="SSF58113">
    <property type="entry name" value="Apolipoprotein A-I"/>
    <property type="match status" value="1"/>
</dbReference>
<feature type="transmembrane region" description="Helical" evidence="9">
    <location>
        <begin position="184"/>
        <end position="205"/>
    </location>
</feature>
<comment type="caution">
    <text evidence="12">The sequence shown here is derived from an EMBL/GenBank/DDBJ whole genome shotgun (WGS) entry which is preliminary data.</text>
</comment>
<dbReference type="Proteomes" id="UP001597380">
    <property type="component" value="Unassembled WGS sequence"/>
</dbReference>
<dbReference type="InterPro" id="IPR003660">
    <property type="entry name" value="HAMP_dom"/>
</dbReference>
<feature type="domain" description="Methyl-accepting transducer" evidence="10">
    <location>
        <begin position="266"/>
        <end position="502"/>
    </location>
</feature>
<evidence type="ECO:0000256" key="1">
    <source>
        <dbReference type="ARBA" id="ARBA00004141"/>
    </source>
</evidence>
<keyword evidence="4 9" id="KW-0472">Membrane</keyword>
<dbReference type="SMART" id="SM00304">
    <property type="entry name" value="HAMP"/>
    <property type="match status" value="1"/>
</dbReference>
<keyword evidence="5 7" id="KW-0807">Transducer</keyword>
<proteinExistence type="inferred from homology"/>
<feature type="coiled-coil region" evidence="8">
    <location>
        <begin position="137"/>
        <end position="171"/>
    </location>
</feature>
<sequence length="538" mass="57710">MNLLSSLSIGKKISIITVVAVVSFVVLLTVISANVSSNSDRLSQLKNQLYPILQEAQSNVVMLDQMAESLRTAVMIGEVEMLEGADLQLESLNQSLSTLAELGAEKQDLLPITQELKNYYQSARDLAFGMIDGSVSMDQMATQAAKTNQQLEQLQTLLADFKATAQQKVDESIEQANQTSQSTLTFSLSLGIGTVILVVFIGWSVSANITRGVRRLSRSLEEIASGDGDLTVRVSYEGKDELADLVNYFNQFIEKLQRLISETVSSARALGEMADQLSRVSAQANANIASQTNAIEQTTGALNEMFISVSHIAEHAAEASSSATQASGDSSQGLQLMEASVSTINELASEVETTAAEISRLESYTSNVGIILDTIRGIAEQTNLLALNAAIEAARAGEQGRGFAVVADEVRSLASRTQDSTQEIQQVLEELQTASKSAVESMGRGTDMANHSVSQAENTGTSLNNITSQVEAISGLNEQIAAATEEQNQTSELIRTYVEEIQQMAQDAMSSTSELEGVSQSLLGVNQQLSQVVNQFKV</sequence>
<evidence type="ECO:0000256" key="6">
    <source>
        <dbReference type="ARBA" id="ARBA00029447"/>
    </source>
</evidence>
<dbReference type="PROSITE" id="PS50111">
    <property type="entry name" value="CHEMOTAXIS_TRANSDUC_2"/>
    <property type="match status" value="1"/>
</dbReference>
<evidence type="ECO:0000256" key="3">
    <source>
        <dbReference type="ARBA" id="ARBA00022989"/>
    </source>
</evidence>
<dbReference type="EMBL" id="JBHUHT010000014">
    <property type="protein sequence ID" value="MFD2096993.1"/>
    <property type="molecule type" value="Genomic_DNA"/>
</dbReference>
<keyword evidence="8" id="KW-0175">Coiled coil</keyword>
<evidence type="ECO:0000259" key="10">
    <source>
        <dbReference type="PROSITE" id="PS50111"/>
    </source>
</evidence>
<dbReference type="SUPFAM" id="SSF58104">
    <property type="entry name" value="Methyl-accepting chemotaxis protein (MCP) signaling domain"/>
    <property type="match status" value="1"/>
</dbReference>
<evidence type="ECO:0000256" key="4">
    <source>
        <dbReference type="ARBA" id="ARBA00023136"/>
    </source>
</evidence>
<name>A0ABW4XPE5_9GAMM</name>